<dbReference type="InterPro" id="IPR000600">
    <property type="entry name" value="ROK"/>
</dbReference>
<evidence type="ECO:0000313" key="3">
    <source>
        <dbReference type="Proteomes" id="UP000627369"/>
    </source>
</evidence>
<dbReference type="CDD" id="cd23763">
    <property type="entry name" value="ASKHA_ATPase_ROK"/>
    <property type="match status" value="1"/>
</dbReference>
<sequence>MERRVLSANERLVVELLLEHGSLSRSALARSAGLSKPATNDLVQRLVDAGFVAAVGEVSSVRRGPNAVHFRAVTDLAHVAGVEMQPEHVRVAIAGLEGRPLVELDLPRDDASPAAHVAEAVRRAAAKIGLGTSDLWKVVVGTPGVVTPDGDVDFVSGHPDWHTGQRDRLSQALGCPVRLENDVNLAALAESEEGRGADVDSFTLLRLDEGIGAATVLGGVLLRGARGYAGEIGFAPAMASSERIGDLETGYQSWVGRAAIDALVREQGMTHVSAEEVLTAPDTETGAARVRAEVVRRVAALVATVSTVIDPQRVVLSGALGEAGGERLATQIEEAISRDSPLRVQVVPAALGSGSVVIGALALVIDDLRDHVYGTPTAAVSSRAWRQRRGDP</sequence>
<dbReference type="Pfam" id="PF13412">
    <property type="entry name" value="HTH_24"/>
    <property type="match status" value="1"/>
</dbReference>
<protein>
    <submittedName>
        <fullName evidence="2">Transcriptional regulator</fullName>
    </submittedName>
</protein>
<dbReference type="Pfam" id="PF00480">
    <property type="entry name" value="ROK"/>
    <property type="match status" value="1"/>
</dbReference>
<gene>
    <name evidence="2" type="ORF">GCM10017772_43000</name>
</gene>
<dbReference type="Proteomes" id="UP000627369">
    <property type="component" value="Unassembled WGS sequence"/>
</dbReference>
<organism evidence="2 3">
    <name type="scientific">Promicromonospora soli</name>
    <dbReference type="NCBI Taxonomy" id="2035533"/>
    <lineage>
        <taxon>Bacteria</taxon>
        <taxon>Bacillati</taxon>
        <taxon>Actinomycetota</taxon>
        <taxon>Actinomycetes</taxon>
        <taxon>Micrococcales</taxon>
        <taxon>Promicromonosporaceae</taxon>
        <taxon>Promicromonospora</taxon>
    </lineage>
</organism>
<dbReference type="PANTHER" id="PTHR18964:SF149">
    <property type="entry name" value="BIFUNCTIONAL UDP-N-ACETYLGLUCOSAMINE 2-EPIMERASE_N-ACETYLMANNOSAMINE KINASE"/>
    <property type="match status" value="1"/>
</dbReference>
<dbReference type="RefSeq" id="WP_189671346.1">
    <property type="nucleotide sequence ID" value="NZ_BNAS01000008.1"/>
</dbReference>
<comment type="caution">
    <text evidence="2">The sequence shown here is derived from an EMBL/GenBank/DDBJ whole genome shotgun (WGS) entry which is preliminary data.</text>
</comment>
<name>A0A919G6U2_9MICO</name>
<dbReference type="PANTHER" id="PTHR18964">
    <property type="entry name" value="ROK (REPRESSOR, ORF, KINASE) FAMILY"/>
    <property type="match status" value="1"/>
</dbReference>
<comment type="similarity">
    <text evidence="1">Belongs to the ROK (NagC/XylR) family.</text>
</comment>
<dbReference type="Gene3D" id="3.30.420.40">
    <property type="match status" value="2"/>
</dbReference>
<reference evidence="2" key="2">
    <citation type="submission" date="2020-09" db="EMBL/GenBank/DDBJ databases">
        <authorList>
            <person name="Sun Q."/>
            <person name="Zhou Y."/>
        </authorList>
    </citation>
    <scope>NUCLEOTIDE SEQUENCE</scope>
    <source>
        <strain evidence="2">CGMCC 4.7398</strain>
    </source>
</reference>
<dbReference type="EMBL" id="BNAS01000008">
    <property type="protein sequence ID" value="GHH78809.1"/>
    <property type="molecule type" value="Genomic_DNA"/>
</dbReference>
<accession>A0A919G6U2</accession>
<dbReference type="InterPro" id="IPR036390">
    <property type="entry name" value="WH_DNA-bd_sf"/>
</dbReference>
<dbReference type="SUPFAM" id="SSF46785">
    <property type="entry name" value="Winged helix' DNA-binding domain"/>
    <property type="match status" value="1"/>
</dbReference>
<dbReference type="Gene3D" id="1.10.10.10">
    <property type="entry name" value="Winged helix-like DNA-binding domain superfamily/Winged helix DNA-binding domain"/>
    <property type="match status" value="1"/>
</dbReference>
<dbReference type="InterPro" id="IPR036388">
    <property type="entry name" value="WH-like_DNA-bd_sf"/>
</dbReference>
<dbReference type="SUPFAM" id="SSF53067">
    <property type="entry name" value="Actin-like ATPase domain"/>
    <property type="match status" value="1"/>
</dbReference>
<evidence type="ECO:0000256" key="1">
    <source>
        <dbReference type="ARBA" id="ARBA00006479"/>
    </source>
</evidence>
<dbReference type="InterPro" id="IPR043129">
    <property type="entry name" value="ATPase_NBD"/>
</dbReference>
<proteinExistence type="inferred from homology"/>
<reference evidence="2" key="1">
    <citation type="journal article" date="2014" name="Int. J. Syst. Evol. Microbiol.">
        <title>Complete genome sequence of Corynebacterium casei LMG S-19264T (=DSM 44701T), isolated from a smear-ripened cheese.</title>
        <authorList>
            <consortium name="US DOE Joint Genome Institute (JGI-PGF)"/>
            <person name="Walter F."/>
            <person name="Albersmeier A."/>
            <person name="Kalinowski J."/>
            <person name="Ruckert C."/>
        </authorList>
    </citation>
    <scope>NUCLEOTIDE SEQUENCE</scope>
    <source>
        <strain evidence="2">CGMCC 4.7398</strain>
    </source>
</reference>
<keyword evidence="3" id="KW-1185">Reference proteome</keyword>
<dbReference type="AlphaFoldDB" id="A0A919G6U2"/>
<evidence type="ECO:0000313" key="2">
    <source>
        <dbReference type="EMBL" id="GHH78809.1"/>
    </source>
</evidence>